<dbReference type="FunFam" id="2.130.10.10:FF:000645">
    <property type="entry name" value="Putative nuclear pore complex subunit Nup159"/>
    <property type="match status" value="1"/>
</dbReference>
<feature type="compositionally biased region" description="Basic and acidic residues" evidence="4">
    <location>
        <begin position="683"/>
        <end position="711"/>
    </location>
</feature>
<dbReference type="GO" id="GO:0006405">
    <property type="term" value="P:RNA export from nucleus"/>
    <property type="evidence" value="ECO:0007669"/>
    <property type="project" value="TreeGrafter"/>
</dbReference>
<feature type="compositionally biased region" description="Polar residues" evidence="4">
    <location>
        <begin position="1435"/>
        <end position="1450"/>
    </location>
</feature>
<dbReference type="OrthoDB" id="248320at2759"/>
<dbReference type="SUPFAM" id="SSF117289">
    <property type="entry name" value="Nucleoporin domain"/>
    <property type="match status" value="1"/>
</dbReference>
<feature type="compositionally biased region" description="Polar residues" evidence="4">
    <location>
        <begin position="776"/>
        <end position="802"/>
    </location>
</feature>
<dbReference type="STRING" id="196109.A0A136J4F5"/>
<reference evidence="7" key="1">
    <citation type="submission" date="2016-02" db="EMBL/GenBank/DDBJ databases">
        <title>Draft genome sequence of Microdochium bolleyi, a fungal endophyte of beachgrass.</title>
        <authorList>
            <consortium name="DOE Joint Genome Institute"/>
            <person name="David A.S."/>
            <person name="May G."/>
            <person name="Haridas S."/>
            <person name="Lim J."/>
            <person name="Wang M."/>
            <person name="Labutti K."/>
            <person name="Lipzen A."/>
            <person name="Barry K."/>
            <person name="Grigoriev I.V."/>
        </authorList>
    </citation>
    <scope>NUCLEOTIDE SEQUENCE [LARGE SCALE GENOMIC DNA]</scope>
    <source>
        <strain evidence="7">J235TASD1</strain>
    </source>
</reference>
<dbReference type="EMBL" id="KQ964249">
    <property type="protein sequence ID" value="KXJ91979.1"/>
    <property type="molecule type" value="Genomic_DNA"/>
</dbReference>
<dbReference type="InterPro" id="IPR015943">
    <property type="entry name" value="WD40/YVTN_repeat-like_dom_sf"/>
</dbReference>
<dbReference type="InterPro" id="IPR026054">
    <property type="entry name" value="Nucleoporin"/>
</dbReference>
<dbReference type="GO" id="GO:0006606">
    <property type="term" value="P:protein import into nucleus"/>
    <property type="evidence" value="ECO:0007669"/>
    <property type="project" value="TreeGrafter"/>
</dbReference>
<proteinExistence type="predicted"/>
<evidence type="ECO:0000256" key="2">
    <source>
        <dbReference type="ARBA" id="ARBA00022448"/>
    </source>
</evidence>
<evidence type="ECO:0000313" key="7">
    <source>
        <dbReference type="Proteomes" id="UP000070501"/>
    </source>
</evidence>
<dbReference type="Pfam" id="PF16755">
    <property type="entry name" value="Beta-prop_NUP159_NUP214"/>
    <property type="match status" value="1"/>
</dbReference>
<feature type="compositionally biased region" description="Low complexity" evidence="4">
    <location>
        <begin position="515"/>
        <end position="524"/>
    </location>
</feature>
<feature type="region of interest" description="Disordered" evidence="4">
    <location>
        <begin position="618"/>
        <end position="983"/>
    </location>
</feature>
<organism evidence="6 7">
    <name type="scientific">Microdochium bolleyi</name>
    <dbReference type="NCBI Taxonomy" id="196109"/>
    <lineage>
        <taxon>Eukaryota</taxon>
        <taxon>Fungi</taxon>
        <taxon>Dikarya</taxon>
        <taxon>Ascomycota</taxon>
        <taxon>Pezizomycotina</taxon>
        <taxon>Sordariomycetes</taxon>
        <taxon>Xylariomycetidae</taxon>
        <taxon>Xylariales</taxon>
        <taxon>Microdochiaceae</taxon>
        <taxon>Microdochium</taxon>
    </lineage>
</organism>
<feature type="compositionally biased region" description="Acidic residues" evidence="4">
    <location>
        <begin position="1010"/>
        <end position="1025"/>
    </location>
</feature>
<feature type="compositionally biased region" description="Low complexity" evidence="4">
    <location>
        <begin position="1026"/>
        <end position="1035"/>
    </location>
</feature>
<feature type="compositionally biased region" description="Polar residues" evidence="4">
    <location>
        <begin position="863"/>
        <end position="873"/>
    </location>
</feature>
<dbReference type="PANTHER" id="PTHR23193">
    <property type="entry name" value="NUCLEAR PORE COMPLEX PROTEIN NUP"/>
    <property type="match status" value="1"/>
</dbReference>
<feature type="region of interest" description="Disordered" evidence="4">
    <location>
        <begin position="1"/>
        <end position="23"/>
    </location>
</feature>
<comment type="subcellular location">
    <subcellularLocation>
        <location evidence="1">Nucleus</location>
    </subcellularLocation>
</comment>
<gene>
    <name evidence="6" type="ORF">Micbo1qcDRAFT_204015</name>
</gene>
<feature type="region of interest" description="Disordered" evidence="4">
    <location>
        <begin position="1421"/>
        <end position="1472"/>
    </location>
</feature>
<name>A0A136J4F5_9PEZI</name>
<feature type="domain" description="Nucleoporin Nup159/Nup146 N-terminal" evidence="5">
    <location>
        <begin position="55"/>
        <end position="432"/>
    </location>
</feature>
<feature type="compositionally biased region" description="Pro residues" evidence="4">
    <location>
        <begin position="1088"/>
        <end position="1099"/>
    </location>
</feature>
<feature type="region of interest" description="Disordered" evidence="4">
    <location>
        <begin position="1478"/>
        <end position="1497"/>
    </location>
</feature>
<dbReference type="Gene3D" id="2.130.10.10">
    <property type="entry name" value="YVTN repeat-like/Quinoprotein amine dehydrogenase"/>
    <property type="match status" value="1"/>
</dbReference>
<sequence length="1534" mass="159376">MSFGFSSLGGNGGAPNNAGASTGPALEKIQTEGLGFSAIAGSAKLRLVSQWSPAPSPTASLLTIASRQGLVAAASPNAVVVASTEDIRKAFEGPADGDSDVRTFQPQLSLSLPTRICQLAFTADERYLVLSAEQGGGLAAYEVQALKQGSTQPAFQIPTNSESLRALVPNPQAVTGELCAVVTNQGKLLIANMKDQSFAQGSNGQVLKEQVSCAAWSTKGKQLVAGLGDGTMVQMTPKGDIKAEIPRPSELNSTFYVSSVSWLENDIFLAFYVSTSEQPPAEACYLIKRQGQSFTFQQFEDPIAPFGSEKAPHQTVTRLKDFAPNLTDVLIVGSTATEETGLLTRAKKSLASNAPADQLDRTVDVFTTTELADDSRRATLPMGDGMDSPAPIGVALDLSSKNKVYKPIPADEIDESPGPLPGYWVLNDEGILSIWWLVYNDSIREGTTYSGMTVMEGNETAAPPTATQQQTAPPVAAFGASPFASGSAQPASTGSAFGNASALGAKSSPWTAQNTSAPSTTGSSAFGSSSFGSTAAASAPKFGAPSFGTAGGQGFGQSGGLGAKASPWASGSAASATPAFGKSAFGSSTTAPAAVSNAFSSAGASAFSGFAKQGGGFSSLTSGDAPAKANPFASTAASNAASSTPMPTSAFGSLGTKQAAAPTNPFGSLGSKPVNSSASENPFGKKFELKSSFKPDPNAKDEDDKPEDAGAAKKPSMFESGFGSALGDAAKAPATQNPFGKPSPFAAQPAFGQRPAADSTTPTSTPAPSKFFGSPAPSTNSLFGQPTTSDSSFRNLFGSQTPKAPVPGIKIEAGTPEPGSSAVDAPLPPESTSKDTYPLGDSSSSSATTADLSDFSEAPATSGKASFASTFGTADSRKAAPGQDSPSPVDDAPLPPDPVKNKKIYEVDLPPLPGNTEKPKSSDDAPLPPDPVRNKKVYDVVMPPLPGSKPAQSDAPLPPDPVSQPKAYDVKFPPVPGAKTSQAPISVLPTVSAASSSLFKFPTNPPPVSDSEEDDFSEEDDDEGEGTAAASEGSGVDVAQDLSPESNGAGKTPGFTPTGSFEGLGSFSTVSKPEQGKRSLFGEVAPRLPRPNPVSPRSPSPVRSAVPQRIIGNDGSRSVSSPVMASQILGGSMQSQQSRMRQSIVGKAAPIEDEIMEHQRKAKAKKEADENRLLVDEEDAAIQQLLASEVEPTLEVSEFIAHSGVAPPAADSIPAQVEAVYRDMNSMIDTLGLNARSLSGFIEGQMEFGHEERTKEDLSTPDNWTLDEIDGLNFVIESDLGEALEQARVKDVDTKLLQVSELKKELVRDFNKQADLKKAIAARIDPDQTVANRALPLSSEQAAQQNDLRREYARFTRALTEAEEGLMLLKAKIVSANSASGKGGPTPTIEAVVRTITKMTSMVEKRSGDIDVLETQMRKMRLGSTGPHSREGSPFTVSTPKKSALSSSLMFSPDRSLRESTPVRGGSVMRHSLSGSISGAAGFRTPPRKKLSGFGDVEKKALTEKRERRGAVLGKLRASIEKRGSQVVPMDHMA</sequence>
<protein>
    <recommendedName>
        <fullName evidence="5">Nucleoporin Nup159/Nup146 N-terminal domain-containing protein</fullName>
    </recommendedName>
</protein>
<keyword evidence="7" id="KW-1185">Reference proteome</keyword>
<evidence type="ECO:0000256" key="1">
    <source>
        <dbReference type="ARBA" id="ARBA00004123"/>
    </source>
</evidence>
<dbReference type="GO" id="GO:0005643">
    <property type="term" value="C:nuclear pore"/>
    <property type="evidence" value="ECO:0007669"/>
    <property type="project" value="TreeGrafter"/>
</dbReference>
<keyword evidence="2" id="KW-0813">Transport</keyword>
<dbReference type="InterPro" id="IPR039462">
    <property type="entry name" value="Nup159/Nup146_N"/>
</dbReference>
<dbReference type="InParanoid" id="A0A136J4F5"/>
<feature type="region of interest" description="Disordered" evidence="4">
    <location>
        <begin position="995"/>
        <end position="1120"/>
    </location>
</feature>
<feature type="compositionally biased region" description="Low complexity" evidence="4">
    <location>
        <begin position="841"/>
        <end position="856"/>
    </location>
</feature>
<feature type="compositionally biased region" description="Low complexity" evidence="4">
    <location>
        <begin position="629"/>
        <end position="651"/>
    </location>
</feature>
<dbReference type="GO" id="GO:0008139">
    <property type="term" value="F:nuclear localization sequence binding"/>
    <property type="evidence" value="ECO:0007669"/>
    <property type="project" value="TreeGrafter"/>
</dbReference>
<keyword evidence="3" id="KW-0539">Nucleus</keyword>
<feature type="region of interest" description="Disordered" evidence="4">
    <location>
        <begin position="503"/>
        <end position="524"/>
    </location>
</feature>
<accession>A0A136J4F5</accession>
<evidence type="ECO:0000256" key="3">
    <source>
        <dbReference type="ARBA" id="ARBA00023242"/>
    </source>
</evidence>
<dbReference type="Proteomes" id="UP000070501">
    <property type="component" value="Unassembled WGS sequence"/>
</dbReference>
<evidence type="ECO:0000256" key="4">
    <source>
        <dbReference type="SAM" id="MobiDB-lite"/>
    </source>
</evidence>
<evidence type="ECO:0000313" key="6">
    <source>
        <dbReference type="EMBL" id="KXJ91979.1"/>
    </source>
</evidence>
<evidence type="ECO:0000259" key="5">
    <source>
        <dbReference type="Pfam" id="PF16755"/>
    </source>
</evidence>
<feature type="compositionally biased region" description="Low complexity" evidence="4">
    <location>
        <begin position="755"/>
        <end position="769"/>
    </location>
</feature>
<dbReference type="PANTHER" id="PTHR23193:SF23">
    <property type="entry name" value="NUCLEAR PORE COMPLEX PROTEIN NUP153"/>
    <property type="match status" value="1"/>
</dbReference>
<dbReference type="GO" id="GO:0017056">
    <property type="term" value="F:structural constituent of nuclear pore"/>
    <property type="evidence" value="ECO:0007669"/>
    <property type="project" value="TreeGrafter"/>
</dbReference>